<dbReference type="PANTHER" id="PTHR33337:SF40">
    <property type="entry name" value="CENP-V_GFA DOMAIN-CONTAINING PROTEIN-RELATED"/>
    <property type="match status" value="1"/>
</dbReference>
<evidence type="ECO:0000256" key="3">
    <source>
        <dbReference type="ARBA" id="ARBA00022833"/>
    </source>
</evidence>
<dbReference type="InterPro" id="IPR011057">
    <property type="entry name" value="Mss4-like_sf"/>
</dbReference>
<dbReference type="SUPFAM" id="SSF51316">
    <property type="entry name" value="Mss4-like"/>
    <property type="match status" value="1"/>
</dbReference>
<gene>
    <name evidence="6" type="ORF">BEN76_06005</name>
</gene>
<dbReference type="AlphaFoldDB" id="A0A1P8EHC7"/>
<dbReference type="InterPro" id="IPR006913">
    <property type="entry name" value="CENP-V/GFA"/>
</dbReference>
<dbReference type="GO" id="GO:0046872">
    <property type="term" value="F:metal ion binding"/>
    <property type="evidence" value="ECO:0007669"/>
    <property type="project" value="UniProtKB-KW"/>
</dbReference>
<dbReference type="STRING" id="487316.BEN76_06005"/>
<keyword evidence="4" id="KW-0456">Lyase</keyword>
<keyword evidence="2" id="KW-0479">Metal-binding</keyword>
<dbReference type="EMBL" id="CP016896">
    <property type="protein sequence ID" value="APV35597.1"/>
    <property type="molecule type" value="Genomic_DNA"/>
</dbReference>
<dbReference type="Proteomes" id="UP000185674">
    <property type="component" value="Chromosome"/>
</dbReference>
<protein>
    <submittedName>
        <fullName evidence="6">Aldehyde-activating protein</fullName>
    </submittedName>
</protein>
<evidence type="ECO:0000256" key="4">
    <source>
        <dbReference type="ARBA" id="ARBA00023239"/>
    </source>
</evidence>
<name>A0A1P8EHC7_9GAMM</name>
<reference evidence="6 7" key="1">
    <citation type="submission" date="2016-08" db="EMBL/GenBank/DDBJ databases">
        <title>Complete genome sequence of Acinetobacter baylyi strain GFJ2.</title>
        <authorList>
            <person name="Tabata M."/>
            <person name="Kuboki S."/>
            <person name="Gibu N."/>
            <person name="Kinouchi Y."/>
            <person name="Vangnai A."/>
            <person name="Kasai D."/>
            <person name="Fukuda M."/>
        </authorList>
    </citation>
    <scope>NUCLEOTIDE SEQUENCE [LARGE SCALE GENOMIC DNA]</scope>
    <source>
        <strain evidence="6 7">GFJ2</strain>
    </source>
</reference>
<dbReference type="Pfam" id="PF04828">
    <property type="entry name" value="GFA"/>
    <property type="match status" value="1"/>
</dbReference>
<accession>A0A1P8EHC7</accession>
<organism evidence="6 7">
    <name type="scientific">Acinetobacter soli</name>
    <dbReference type="NCBI Taxonomy" id="487316"/>
    <lineage>
        <taxon>Bacteria</taxon>
        <taxon>Pseudomonadati</taxon>
        <taxon>Pseudomonadota</taxon>
        <taxon>Gammaproteobacteria</taxon>
        <taxon>Moraxellales</taxon>
        <taxon>Moraxellaceae</taxon>
        <taxon>Acinetobacter</taxon>
    </lineage>
</organism>
<comment type="similarity">
    <text evidence="1">Belongs to the Gfa family.</text>
</comment>
<evidence type="ECO:0000313" key="6">
    <source>
        <dbReference type="EMBL" id="APV35597.1"/>
    </source>
</evidence>
<dbReference type="KEGG" id="asol:BEN76_06005"/>
<dbReference type="RefSeq" id="WP_076032580.1">
    <property type="nucleotide sequence ID" value="NZ_BKXY01000057.1"/>
</dbReference>
<dbReference type="eggNOG" id="COG3791">
    <property type="taxonomic scope" value="Bacteria"/>
</dbReference>
<evidence type="ECO:0000259" key="5">
    <source>
        <dbReference type="PROSITE" id="PS51891"/>
    </source>
</evidence>
<sequence>MLGACLCGAVQIDVEVNSEEITVCHCGMCRTWGGGPALTVESTQKIKLTGQQFVRKYDSSEWAARYFCQQCGTNLFYKLNEREYYSINAELFDLTSDAKIHLEIYADLKPDYYQFLTKSPQMTEQQVIDQFSSDE</sequence>
<evidence type="ECO:0000313" key="7">
    <source>
        <dbReference type="Proteomes" id="UP000185674"/>
    </source>
</evidence>
<dbReference type="PANTHER" id="PTHR33337">
    <property type="entry name" value="GFA DOMAIN-CONTAINING PROTEIN"/>
    <property type="match status" value="1"/>
</dbReference>
<proteinExistence type="inferred from homology"/>
<evidence type="ECO:0000256" key="2">
    <source>
        <dbReference type="ARBA" id="ARBA00022723"/>
    </source>
</evidence>
<evidence type="ECO:0000256" key="1">
    <source>
        <dbReference type="ARBA" id="ARBA00005495"/>
    </source>
</evidence>
<dbReference type="GO" id="GO:0016846">
    <property type="term" value="F:carbon-sulfur lyase activity"/>
    <property type="evidence" value="ECO:0007669"/>
    <property type="project" value="InterPro"/>
</dbReference>
<keyword evidence="3" id="KW-0862">Zinc</keyword>
<feature type="domain" description="CENP-V/GFA" evidence="5">
    <location>
        <begin position="1"/>
        <end position="114"/>
    </location>
</feature>
<dbReference type="Gene3D" id="3.90.1590.10">
    <property type="entry name" value="glutathione-dependent formaldehyde- activating enzyme (gfa)"/>
    <property type="match status" value="1"/>
</dbReference>
<dbReference type="PROSITE" id="PS51891">
    <property type="entry name" value="CENP_V_GFA"/>
    <property type="match status" value="1"/>
</dbReference>